<feature type="region of interest" description="Disordered" evidence="1">
    <location>
        <begin position="519"/>
        <end position="541"/>
    </location>
</feature>
<evidence type="ECO:0000256" key="2">
    <source>
        <dbReference type="SAM" id="Phobius"/>
    </source>
</evidence>
<sequence>MLVILSLGLQVVLIVFGGMRKYTSSRPLSFIIWSAYLLADQVATFGLGIMSNNQFGGDNGCGSGWVQNDNLLAFWSPFLLLHLGGPDTITAFALEDNELWLRHLMGLVAHVVLAVYVFLWSIPQTRLLGPGILMFCVGIAKYGERTWSLRSASTDNLRNSMVSQPEAGPNYAKFMEEYATKSNAGLDVAIVIQTEATKGYNEEEGESGGAEYSDIDLTDKAHYFFLTFKKLIVDLILSFQDRNESQSFFVKLKAEQAFKAVEIELSLMYEMLYTKAPVIHTKLGPFLRLFTFTTTFVSFILFIFTHKTHYRKGDVIITYVLFIGGLILEACSLVLLISSNQALLKLPQGHCREVCASALRKVKLKNKWSGKMTQSNLIKSWIHDEKWLLNKTRSQVWEKVCGVSYRQIVQICRPMDGIPVPQELKQFIFKELKRKLRTVDDPKGYKRLSNSRGEWVLQWMGYRNVFGWSVDDVEFDESILLWHIATDLCYQSDKYDDNVTQQQGQFQKVKIWVEKLLHPKQQQQQQNEGTDKKEENEGKDKNGWLSKIMSDYMFYLLMLCNTMMTSGIGHIRYADTCAEASRFFGEEDVNWKMVCERLLEEDTSAVEWELLHNQGDRSMSVLFHACSLAQSLNNEKEKKWEIISAVWVEMLCYAASQCRGYQHAQRLSKGGELLSFVWLLMAHLGIGDMYRREAHRQKVKLIVEK</sequence>
<feature type="domain" description="DUF4220" evidence="3">
    <location>
        <begin position="33"/>
        <end position="379"/>
    </location>
</feature>
<proteinExistence type="predicted"/>
<feature type="transmembrane region" description="Helical" evidence="2">
    <location>
        <begin position="71"/>
        <end position="94"/>
    </location>
</feature>
<feature type="transmembrane region" description="Helical" evidence="2">
    <location>
        <begin position="286"/>
        <end position="304"/>
    </location>
</feature>
<feature type="transmembrane region" description="Helical" evidence="2">
    <location>
        <begin position="552"/>
        <end position="573"/>
    </location>
</feature>
<gene>
    <name evidence="4" type="ORF">QJS10_CPB15g01297</name>
</gene>
<dbReference type="InterPro" id="IPR025315">
    <property type="entry name" value="DUF4220"/>
</dbReference>
<dbReference type="AlphaFoldDB" id="A0AAV9D5N9"/>
<evidence type="ECO:0000259" key="3">
    <source>
        <dbReference type="Pfam" id="PF13968"/>
    </source>
</evidence>
<comment type="caution">
    <text evidence="4">The sequence shown here is derived from an EMBL/GenBank/DDBJ whole genome shotgun (WGS) entry which is preliminary data.</text>
</comment>
<keyword evidence="2" id="KW-0812">Transmembrane</keyword>
<keyword evidence="2" id="KW-1133">Transmembrane helix</keyword>
<organism evidence="4 5">
    <name type="scientific">Acorus calamus</name>
    <name type="common">Sweet flag</name>
    <dbReference type="NCBI Taxonomy" id="4465"/>
    <lineage>
        <taxon>Eukaryota</taxon>
        <taxon>Viridiplantae</taxon>
        <taxon>Streptophyta</taxon>
        <taxon>Embryophyta</taxon>
        <taxon>Tracheophyta</taxon>
        <taxon>Spermatophyta</taxon>
        <taxon>Magnoliopsida</taxon>
        <taxon>Liliopsida</taxon>
        <taxon>Acoraceae</taxon>
        <taxon>Acorus</taxon>
    </lineage>
</organism>
<name>A0AAV9D5N9_ACOCL</name>
<feature type="transmembrane region" description="Helical" evidence="2">
    <location>
        <begin position="316"/>
        <end position="337"/>
    </location>
</feature>
<evidence type="ECO:0000256" key="1">
    <source>
        <dbReference type="SAM" id="MobiDB-lite"/>
    </source>
</evidence>
<accession>A0AAV9D5N9</accession>
<keyword evidence="5" id="KW-1185">Reference proteome</keyword>
<dbReference type="InterPro" id="IPR007658">
    <property type="entry name" value="DUF594"/>
</dbReference>
<dbReference type="Pfam" id="PF04578">
    <property type="entry name" value="DUF594"/>
    <property type="match status" value="1"/>
</dbReference>
<reference evidence="4" key="1">
    <citation type="journal article" date="2023" name="Nat. Commun.">
        <title>Diploid and tetraploid genomes of Acorus and the evolution of monocots.</title>
        <authorList>
            <person name="Ma L."/>
            <person name="Liu K.W."/>
            <person name="Li Z."/>
            <person name="Hsiao Y.Y."/>
            <person name="Qi Y."/>
            <person name="Fu T."/>
            <person name="Tang G.D."/>
            <person name="Zhang D."/>
            <person name="Sun W.H."/>
            <person name="Liu D.K."/>
            <person name="Li Y."/>
            <person name="Chen G.Z."/>
            <person name="Liu X.D."/>
            <person name="Liao X.Y."/>
            <person name="Jiang Y.T."/>
            <person name="Yu X."/>
            <person name="Hao Y."/>
            <person name="Huang J."/>
            <person name="Zhao X.W."/>
            <person name="Ke S."/>
            <person name="Chen Y.Y."/>
            <person name="Wu W.L."/>
            <person name="Hsu J.L."/>
            <person name="Lin Y.F."/>
            <person name="Huang M.D."/>
            <person name="Li C.Y."/>
            <person name="Huang L."/>
            <person name="Wang Z.W."/>
            <person name="Zhao X."/>
            <person name="Zhong W.Y."/>
            <person name="Peng D.H."/>
            <person name="Ahmad S."/>
            <person name="Lan S."/>
            <person name="Zhang J.S."/>
            <person name="Tsai W.C."/>
            <person name="Van de Peer Y."/>
            <person name="Liu Z.J."/>
        </authorList>
    </citation>
    <scope>NUCLEOTIDE SEQUENCE</scope>
    <source>
        <strain evidence="4">CP</strain>
    </source>
</reference>
<feature type="transmembrane region" description="Helical" evidence="2">
    <location>
        <begin position="27"/>
        <end position="50"/>
    </location>
</feature>
<feature type="compositionally biased region" description="Basic and acidic residues" evidence="1">
    <location>
        <begin position="529"/>
        <end position="541"/>
    </location>
</feature>
<dbReference type="Proteomes" id="UP001180020">
    <property type="component" value="Unassembled WGS sequence"/>
</dbReference>
<evidence type="ECO:0000313" key="5">
    <source>
        <dbReference type="Proteomes" id="UP001180020"/>
    </source>
</evidence>
<feature type="transmembrane region" description="Helical" evidence="2">
    <location>
        <begin position="100"/>
        <end position="119"/>
    </location>
</feature>
<evidence type="ECO:0000313" key="4">
    <source>
        <dbReference type="EMBL" id="KAK1296162.1"/>
    </source>
</evidence>
<reference evidence="4" key="2">
    <citation type="submission" date="2023-06" db="EMBL/GenBank/DDBJ databases">
        <authorList>
            <person name="Ma L."/>
            <person name="Liu K.-W."/>
            <person name="Li Z."/>
            <person name="Hsiao Y.-Y."/>
            <person name="Qi Y."/>
            <person name="Fu T."/>
            <person name="Tang G."/>
            <person name="Zhang D."/>
            <person name="Sun W.-H."/>
            <person name="Liu D.-K."/>
            <person name="Li Y."/>
            <person name="Chen G.-Z."/>
            <person name="Liu X.-D."/>
            <person name="Liao X.-Y."/>
            <person name="Jiang Y.-T."/>
            <person name="Yu X."/>
            <person name="Hao Y."/>
            <person name="Huang J."/>
            <person name="Zhao X.-W."/>
            <person name="Ke S."/>
            <person name="Chen Y.-Y."/>
            <person name="Wu W.-L."/>
            <person name="Hsu J.-L."/>
            <person name="Lin Y.-F."/>
            <person name="Huang M.-D."/>
            <person name="Li C.-Y."/>
            <person name="Huang L."/>
            <person name="Wang Z.-W."/>
            <person name="Zhao X."/>
            <person name="Zhong W.-Y."/>
            <person name="Peng D.-H."/>
            <person name="Ahmad S."/>
            <person name="Lan S."/>
            <person name="Zhang J.-S."/>
            <person name="Tsai W.-C."/>
            <person name="Van De Peer Y."/>
            <person name="Liu Z.-J."/>
        </authorList>
    </citation>
    <scope>NUCLEOTIDE SEQUENCE</scope>
    <source>
        <strain evidence="4">CP</strain>
        <tissue evidence="4">Leaves</tissue>
    </source>
</reference>
<protein>
    <recommendedName>
        <fullName evidence="3">DUF4220 domain-containing protein</fullName>
    </recommendedName>
</protein>
<dbReference type="Pfam" id="PF13968">
    <property type="entry name" value="DUF4220"/>
    <property type="match status" value="1"/>
</dbReference>
<dbReference type="PANTHER" id="PTHR31325">
    <property type="entry name" value="OS01G0798800 PROTEIN-RELATED"/>
    <property type="match status" value="1"/>
</dbReference>
<dbReference type="EMBL" id="JAUJYO010000015">
    <property type="protein sequence ID" value="KAK1296162.1"/>
    <property type="molecule type" value="Genomic_DNA"/>
</dbReference>
<keyword evidence="2" id="KW-0472">Membrane</keyword>